<feature type="transmembrane region" description="Helical" evidence="6">
    <location>
        <begin position="20"/>
        <end position="39"/>
    </location>
</feature>
<feature type="transmembrane region" description="Helical" evidence="6">
    <location>
        <begin position="268"/>
        <end position="286"/>
    </location>
</feature>
<evidence type="ECO:0000256" key="3">
    <source>
        <dbReference type="ARBA" id="ARBA00022692"/>
    </source>
</evidence>
<dbReference type="PANTHER" id="PTHR35402">
    <property type="entry name" value="INTEGRAL MEMBRANE PROTEIN-RELATED"/>
    <property type="match status" value="1"/>
</dbReference>
<reference evidence="8" key="1">
    <citation type="journal article" date="2001" name="J. Bacteriol.">
        <title>Characterization of flagellum gene families of methanogenic archaea and localization of novel flagellum accessory proteins.</title>
        <authorList>
            <person name="Thomas N.A."/>
            <person name="Jarrell K.F."/>
        </authorList>
    </citation>
    <scope>NUCLEOTIDE SEQUENCE</scope>
</reference>
<feature type="transmembrane region" description="Helical" evidence="6">
    <location>
        <begin position="195"/>
        <end position="216"/>
    </location>
</feature>
<sequence length="559" mass="63409">MLFDILPRVGLKPRDYILKFVIPSLIISVILTVLGVKYFTGYVRLIFLLLPLLIVGSAIGYPYIELDTQKNQINEKLHIFITKFGVLSITDLDRKELMKLLSEEKEELGQLAEESKKIYVLIKRWNQSLAEACRFLATRTPSNEFADFLDRMAYSLDSGEELKDFLSDEQDIVMEDYAAFYKRALYSLDMFKEMYVSAITSVAFFVTFAVIVPFLMPYDFTTTVTFALLGFILIEVLMVYGIKSKLPYDRLWHTGEKPTAVDLKLKKWLIISIILTVVLTTTLVWGKYIAEIPKMVKIPYQILFATGVTPLLIGGYMAQREENLVIRKEYNFPDFLRSLGNSVSAKGGGMTESLKYLSSHDFGPLTKDLERLYKRISIRIDNNKAWRYFGFDTCSYLIQLFSEMFERCTFLGGDPGKASEIIGTNFRKIINLRKSKYQSVAQFSGIIYGLGGGMALSLYASYGVAQMVSNLYTTLDIPEAMISVINIMSPGDLSMVSYLMYAVLVFYSMVSGYLIKLMDGGHLQCSLMHFVIMLWIASIVSYVTGLLVQSILGVGIPLY</sequence>
<organism evidence="8">
    <name type="scientific">Methanothermococcus thermolithotrophicus</name>
    <name type="common">Methanococcus thermolithotrophicus</name>
    <dbReference type="NCBI Taxonomy" id="2186"/>
    <lineage>
        <taxon>Archaea</taxon>
        <taxon>Methanobacteriati</taxon>
        <taxon>Methanobacteriota</taxon>
        <taxon>Methanomada group</taxon>
        <taxon>Methanococci</taxon>
        <taxon>Methanococcales</taxon>
        <taxon>Methanococcaceae</taxon>
        <taxon>Methanothermococcus</taxon>
    </lineage>
</organism>
<evidence type="ECO:0000256" key="4">
    <source>
        <dbReference type="ARBA" id="ARBA00022989"/>
    </source>
</evidence>
<gene>
    <name evidence="8" type="primary">flaJ</name>
</gene>
<dbReference type="AlphaFoldDB" id="Q9C4P1"/>
<comment type="subcellular location">
    <subcellularLocation>
        <location evidence="1">Cell membrane</location>
        <topology evidence="1">Multi-pass membrane protein</topology>
    </subcellularLocation>
</comment>
<evidence type="ECO:0000256" key="6">
    <source>
        <dbReference type="SAM" id="Phobius"/>
    </source>
</evidence>
<evidence type="ECO:0000256" key="2">
    <source>
        <dbReference type="ARBA" id="ARBA00022475"/>
    </source>
</evidence>
<feature type="domain" description="Type II secretion system protein GspF" evidence="7">
    <location>
        <begin position="80"/>
        <end position="207"/>
    </location>
</feature>
<feature type="transmembrane region" description="Helical" evidence="6">
    <location>
        <begin position="45"/>
        <end position="64"/>
    </location>
</feature>
<evidence type="ECO:0000256" key="1">
    <source>
        <dbReference type="ARBA" id="ARBA00004651"/>
    </source>
</evidence>
<name>Q9C4P1_METTL</name>
<feature type="transmembrane region" description="Helical" evidence="6">
    <location>
        <begin position="527"/>
        <end position="552"/>
    </location>
</feature>
<feature type="transmembrane region" description="Helical" evidence="6">
    <location>
        <begin position="498"/>
        <end position="515"/>
    </location>
</feature>
<dbReference type="GO" id="GO:0005886">
    <property type="term" value="C:plasma membrane"/>
    <property type="evidence" value="ECO:0007669"/>
    <property type="project" value="UniProtKB-SubCell"/>
</dbReference>
<dbReference type="Pfam" id="PF00482">
    <property type="entry name" value="T2SSF"/>
    <property type="match status" value="1"/>
</dbReference>
<evidence type="ECO:0000313" key="8">
    <source>
        <dbReference type="EMBL" id="AAG50079.1"/>
    </source>
</evidence>
<evidence type="ECO:0000259" key="7">
    <source>
        <dbReference type="Pfam" id="PF00482"/>
    </source>
</evidence>
<feature type="transmembrane region" description="Helical" evidence="6">
    <location>
        <begin position="222"/>
        <end position="242"/>
    </location>
</feature>
<dbReference type="PANTHER" id="PTHR35402:SF2">
    <property type="entry name" value="FLAGELLA ACCESSORY PROTEIN J"/>
    <property type="match status" value="1"/>
</dbReference>
<proteinExistence type="predicted"/>
<accession>Q9C4P1</accession>
<dbReference type="InterPro" id="IPR056569">
    <property type="entry name" value="ArlJ-like"/>
</dbReference>
<feature type="transmembrane region" description="Helical" evidence="6">
    <location>
        <begin position="440"/>
        <end position="462"/>
    </location>
</feature>
<keyword evidence="5 6" id="KW-0472">Membrane</keyword>
<dbReference type="EMBL" id="AF333250">
    <property type="protein sequence ID" value="AAG50079.1"/>
    <property type="molecule type" value="Genomic_DNA"/>
</dbReference>
<feature type="transmembrane region" description="Helical" evidence="6">
    <location>
        <begin position="298"/>
        <end position="318"/>
    </location>
</feature>
<evidence type="ECO:0000256" key="5">
    <source>
        <dbReference type="ARBA" id="ARBA00023136"/>
    </source>
</evidence>
<keyword evidence="2" id="KW-1003">Cell membrane</keyword>
<keyword evidence="3 6" id="KW-0812">Transmembrane</keyword>
<dbReference type="GeneID" id="75542861"/>
<dbReference type="NCBIfam" id="NF004704">
    <property type="entry name" value="PRK06041.1-2"/>
    <property type="match status" value="1"/>
</dbReference>
<protein>
    <submittedName>
        <fullName evidence="8">FlaJ</fullName>
    </submittedName>
</protein>
<keyword evidence="4 6" id="KW-1133">Transmembrane helix</keyword>
<dbReference type="InterPro" id="IPR018076">
    <property type="entry name" value="T2SS_GspF_dom"/>
</dbReference>